<proteinExistence type="predicted"/>
<protein>
    <recommendedName>
        <fullName evidence="1">Helix-turn-helix domain-containing protein</fullName>
    </recommendedName>
</protein>
<dbReference type="Pfam" id="PF26215">
    <property type="entry name" value="HTH_animal"/>
    <property type="match status" value="1"/>
</dbReference>
<accession>A0A821VPN2</accession>
<comment type="caution">
    <text evidence="3">The sequence shown here is derived from an EMBL/GenBank/DDBJ whole genome shotgun (WGS) entry which is preliminary data.</text>
</comment>
<sequence length="159" mass="19388">MLYGPPVIFIHACHYCCSFEDFEDERIYIEAIFLANGHSLNFVEYHWRQFLKRFNFSPIELTDLNRYKYSSLCTELFSRIMAQKREREEEKLLETNQKLIRLHYLFDWGSRCEFNQKFQRLWLAIVNEDLIFKQYGLKIQLNSKHFYSSNILLARSITY</sequence>
<dbReference type="Proteomes" id="UP000663872">
    <property type="component" value="Unassembled WGS sequence"/>
</dbReference>
<gene>
    <name evidence="2" type="ORF">GRG538_LOCUS31286</name>
    <name evidence="3" type="ORF">QYT958_LOCUS31112</name>
</gene>
<dbReference type="EMBL" id="CAJOBR010014290">
    <property type="protein sequence ID" value="CAF4910377.1"/>
    <property type="molecule type" value="Genomic_DNA"/>
</dbReference>
<organism evidence="3 4">
    <name type="scientific">Rotaria socialis</name>
    <dbReference type="NCBI Taxonomy" id="392032"/>
    <lineage>
        <taxon>Eukaryota</taxon>
        <taxon>Metazoa</taxon>
        <taxon>Spiralia</taxon>
        <taxon>Gnathifera</taxon>
        <taxon>Rotifera</taxon>
        <taxon>Eurotatoria</taxon>
        <taxon>Bdelloidea</taxon>
        <taxon>Philodinida</taxon>
        <taxon>Philodinidae</taxon>
        <taxon>Rotaria</taxon>
    </lineage>
</organism>
<dbReference type="EMBL" id="CAJNYT010005485">
    <property type="protein sequence ID" value="CAF3749012.1"/>
    <property type="molecule type" value="Genomic_DNA"/>
</dbReference>
<evidence type="ECO:0000313" key="4">
    <source>
        <dbReference type="Proteomes" id="UP000663848"/>
    </source>
</evidence>
<reference evidence="3" key="1">
    <citation type="submission" date="2021-02" db="EMBL/GenBank/DDBJ databases">
        <authorList>
            <person name="Nowell W R."/>
        </authorList>
    </citation>
    <scope>NUCLEOTIDE SEQUENCE</scope>
</reference>
<dbReference type="AlphaFoldDB" id="A0A821VPN2"/>
<evidence type="ECO:0000259" key="1">
    <source>
        <dbReference type="Pfam" id="PF26215"/>
    </source>
</evidence>
<dbReference type="InterPro" id="IPR058912">
    <property type="entry name" value="HTH_animal"/>
</dbReference>
<feature type="domain" description="Helix-turn-helix" evidence="1">
    <location>
        <begin position="9"/>
        <end position="47"/>
    </location>
</feature>
<evidence type="ECO:0000313" key="2">
    <source>
        <dbReference type="EMBL" id="CAF3749012.1"/>
    </source>
</evidence>
<dbReference type="Proteomes" id="UP000663848">
    <property type="component" value="Unassembled WGS sequence"/>
</dbReference>
<evidence type="ECO:0000313" key="3">
    <source>
        <dbReference type="EMBL" id="CAF4910377.1"/>
    </source>
</evidence>
<name>A0A821VPN2_9BILA</name>